<gene>
    <name evidence="1" type="ORF">AACH28_14680</name>
</gene>
<proteinExistence type="predicted"/>
<evidence type="ECO:0000313" key="1">
    <source>
        <dbReference type="EMBL" id="WZN53893.1"/>
    </source>
</evidence>
<dbReference type="EMBL" id="CP151087">
    <property type="protein sequence ID" value="WZN53893.1"/>
    <property type="molecule type" value="Genomic_DNA"/>
</dbReference>
<accession>A0ACD5BWB6</accession>
<sequence length="342" mass="39424">MATNNIAKYITGFLGVYLPHERNVSPNTISAYRDGFVSFFSFLRDEKQIKIENAILSDINRDNVVEYLRWLIERQGNSIATRNNRLAAIHSFVAYLQYDSIEYLDQWQKVLKIGNLKKAHPTPVYFTKEGIKLLLEQPDSASYQGLRHLTVLALMYDTGCRVQELADLTVESMRIQYQPYSIKVYGKGRKVRIVPLSEHVVVILKKYMERYNVDYEIDIKRPIFCNSAGNKLTRAGITYILKKYADMARIYDSNLIPEVTSCHQLRHSRAIHLLQSSVNLVWIRDLLGHTSVQTTEIYARADSKQKREAIEQASECLTPNQVTGEWIDNSNLITWLKGLGKK</sequence>
<name>A0ACD5BWB6_9SPHI</name>
<organism evidence="1 2">
    <name type="scientific">Sphingobacterium thalpophilum</name>
    <dbReference type="NCBI Taxonomy" id="259"/>
    <lineage>
        <taxon>Bacteria</taxon>
        <taxon>Pseudomonadati</taxon>
        <taxon>Bacteroidota</taxon>
        <taxon>Sphingobacteriia</taxon>
        <taxon>Sphingobacteriales</taxon>
        <taxon>Sphingobacteriaceae</taxon>
        <taxon>Sphingobacterium</taxon>
    </lineage>
</organism>
<protein>
    <submittedName>
        <fullName evidence="1">Tyrosine-type recombinase/integrase</fullName>
    </submittedName>
</protein>
<reference evidence="1" key="1">
    <citation type="submission" date="2024-04" db="EMBL/GenBank/DDBJ databases">
        <title>Complete genome sequence of Sphingobacterium thalpophiium BAA-1094.</title>
        <authorList>
            <person name="Adaikpoh B.I."/>
        </authorList>
    </citation>
    <scope>NUCLEOTIDE SEQUENCE</scope>
    <source>
        <strain evidence="1">BAA-1094</strain>
    </source>
</reference>
<keyword evidence="2" id="KW-1185">Reference proteome</keyword>
<dbReference type="Proteomes" id="UP001485301">
    <property type="component" value="Chromosome"/>
</dbReference>
<evidence type="ECO:0000313" key="2">
    <source>
        <dbReference type="Proteomes" id="UP001485301"/>
    </source>
</evidence>